<protein>
    <submittedName>
        <fullName evidence="2">Uncharacterized protein</fullName>
    </submittedName>
</protein>
<organism evidence="2 3">
    <name type="scientific">Cylicostephanus goldi</name>
    <name type="common">Nematode worm</name>
    <dbReference type="NCBI Taxonomy" id="71465"/>
    <lineage>
        <taxon>Eukaryota</taxon>
        <taxon>Metazoa</taxon>
        <taxon>Ecdysozoa</taxon>
        <taxon>Nematoda</taxon>
        <taxon>Chromadorea</taxon>
        <taxon>Rhabditida</taxon>
        <taxon>Rhabditina</taxon>
        <taxon>Rhabditomorpha</taxon>
        <taxon>Strongyloidea</taxon>
        <taxon>Strongylidae</taxon>
        <taxon>Cylicostephanus</taxon>
    </lineage>
</organism>
<gene>
    <name evidence="2" type="ORF">CGOC_LOCUS11164</name>
</gene>
<evidence type="ECO:0000313" key="3">
    <source>
        <dbReference type="Proteomes" id="UP000271889"/>
    </source>
</evidence>
<reference evidence="2 3" key="1">
    <citation type="submission" date="2018-11" db="EMBL/GenBank/DDBJ databases">
        <authorList>
            <consortium name="Pathogen Informatics"/>
        </authorList>
    </citation>
    <scope>NUCLEOTIDE SEQUENCE [LARGE SCALE GENOMIC DNA]</scope>
</reference>
<evidence type="ECO:0000256" key="1">
    <source>
        <dbReference type="SAM" id="MobiDB-lite"/>
    </source>
</evidence>
<name>A0A3P7N1V3_CYLGO</name>
<dbReference type="OrthoDB" id="9981685at2759"/>
<keyword evidence="3" id="KW-1185">Reference proteome</keyword>
<feature type="region of interest" description="Disordered" evidence="1">
    <location>
        <begin position="60"/>
        <end position="104"/>
    </location>
</feature>
<dbReference type="Proteomes" id="UP000271889">
    <property type="component" value="Unassembled WGS sequence"/>
</dbReference>
<accession>A0A3P7N1V3</accession>
<evidence type="ECO:0000313" key="2">
    <source>
        <dbReference type="EMBL" id="VDN29108.1"/>
    </source>
</evidence>
<dbReference type="AlphaFoldDB" id="A0A3P7N1V3"/>
<sequence length="151" mass="17467">MLSHENLRKAGGSWWRPLIRSWSPVWRRISQATLSSDFGTTGKIEDCPRSGRLAIANAKMVGPRENTKEFQKKHKENGSRAQHPRKNCEETFWTPQPENAEDPCVDETNEGYTIPKMTHSEAIHNGRDSRDILFTVEKIFTIEQMYNHQND</sequence>
<dbReference type="EMBL" id="UYRV01114788">
    <property type="protein sequence ID" value="VDN29108.1"/>
    <property type="molecule type" value="Genomic_DNA"/>
</dbReference>
<proteinExistence type="predicted"/>